<dbReference type="InterPro" id="IPR051694">
    <property type="entry name" value="Immunoregulatory_rcpt-like"/>
</dbReference>
<evidence type="ECO:0000256" key="1">
    <source>
        <dbReference type="ARBA" id="ARBA00004167"/>
    </source>
</evidence>
<dbReference type="AlphaFoldDB" id="A0A6A5U694"/>
<keyword evidence="3 6" id="KW-1133">Transmembrane helix</keyword>
<sequence length="356" mass="36555">MELHAAITRRSTPHFNPTCTDAQWYACDSKSVSKFVGCCAVDPCNLNSGCTTTNLRPVAFNSSIYNTNEFPPDPDCGASSIKPFSCVSPDQLDTFWGCCKNSPCTSDPPKCSDDDLMPAFLKTEQQFRAYANETVKDATEGATQSASSSSASSSSASASAITSTSAINSASAAASVSASANGSGSGGGVSTGAIVGAAVGGAVAIAVIAAVLIFLLRRKKKEGSQDETGGGSTTEFVDSKPGHRSSMLSEAPPNYESPQQSPNAFGLSPHMGYAQNFKGYQQVAQAPMELHAESSTNVTPTQVYAELPADDQPAVVPVKGQQAAEMDSLAPSPGAAGPAELESPALSPALVQKTSE</sequence>
<dbReference type="EMBL" id="ML976984">
    <property type="protein sequence ID" value="KAF1959850.1"/>
    <property type="molecule type" value="Genomic_DNA"/>
</dbReference>
<comment type="subcellular location">
    <subcellularLocation>
        <location evidence="1">Membrane</location>
        <topology evidence="1">Single-pass membrane protein</topology>
    </subcellularLocation>
</comment>
<evidence type="ECO:0000256" key="5">
    <source>
        <dbReference type="SAM" id="MobiDB-lite"/>
    </source>
</evidence>
<keyword evidence="8" id="KW-1185">Reference proteome</keyword>
<dbReference type="PANTHER" id="PTHR15549:SF26">
    <property type="entry name" value="AXIAL BUDDING PATTERN PROTEIN 2-RELATED"/>
    <property type="match status" value="1"/>
</dbReference>
<gene>
    <name evidence="7" type="ORF">CC80DRAFT_502006</name>
</gene>
<feature type="compositionally biased region" description="Low complexity" evidence="5">
    <location>
        <begin position="328"/>
        <end position="342"/>
    </location>
</feature>
<evidence type="ECO:0000256" key="4">
    <source>
        <dbReference type="ARBA" id="ARBA00023136"/>
    </source>
</evidence>
<evidence type="ECO:0000256" key="3">
    <source>
        <dbReference type="ARBA" id="ARBA00022989"/>
    </source>
</evidence>
<feature type="transmembrane region" description="Helical" evidence="6">
    <location>
        <begin position="193"/>
        <end position="216"/>
    </location>
</feature>
<evidence type="ECO:0000313" key="8">
    <source>
        <dbReference type="Proteomes" id="UP000800035"/>
    </source>
</evidence>
<evidence type="ECO:0000313" key="7">
    <source>
        <dbReference type="EMBL" id="KAF1959850.1"/>
    </source>
</evidence>
<evidence type="ECO:0000256" key="6">
    <source>
        <dbReference type="SAM" id="Phobius"/>
    </source>
</evidence>
<proteinExistence type="predicted"/>
<dbReference type="GO" id="GO:0071944">
    <property type="term" value="C:cell periphery"/>
    <property type="evidence" value="ECO:0007669"/>
    <property type="project" value="UniProtKB-ARBA"/>
</dbReference>
<keyword evidence="4 6" id="KW-0472">Membrane</keyword>
<accession>A0A6A5U694</accession>
<dbReference type="GO" id="GO:0016020">
    <property type="term" value="C:membrane"/>
    <property type="evidence" value="ECO:0007669"/>
    <property type="project" value="UniProtKB-SubCell"/>
</dbReference>
<feature type="region of interest" description="Disordered" evidence="5">
    <location>
        <begin position="222"/>
        <end position="268"/>
    </location>
</feature>
<keyword evidence="2 6" id="KW-0812">Transmembrane</keyword>
<protein>
    <submittedName>
        <fullName evidence="7">Uncharacterized protein</fullName>
    </submittedName>
</protein>
<dbReference type="OrthoDB" id="3692311at2759"/>
<dbReference type="Proteomes" id="UP000800035">
    <property type="component" value="Unassembled WGS sequence"/>
</dbReference>
<dbReference type="PANTHER" id="PTHR15549">
    <property type="entry name" value="PAIRED IMMUNOGLOBULIN-LIKE TYPE 2 RECEPTOR"/>
    <property type="match status" value="1"/>
</dbReference>
<organism evidence="7 8">
    <name type="scientific">Byssothecium circinans</name>
    <dbReference type="NCBI Taxonomy" id="147558"/>
    <lineage>
        <taxon>Eukaryota</taxon>
        <taxon>Fungi</taxon>
        <taxon>Dikarya</taxon>
        <taxon>Ascomycota</taxon>
        <taxon>Pezizomycotina</taxon>
        <taxon>Dothideomycetes</taxon>
        <taxon>Pleosporomycetidae</taxon>
        <taxon>Pleosporales</taxon>
        <taxon>Massarineae</taxon>
        <taxon>Massarinaceae</taxon>
        <taxon>Byssothecium</taxon>
    </lineage>
</organism>
<reference evidence="7" key="1">
    <citation type="journal article" date="2020" name="Stud. Mycol.">
        <title>101 Dothideomycetes genomes: a test case for predicting lifestyles and emergence of pathogens.</title>
        <authorList>
            <person name="Haridas S."/>
            <person name="Albert R."/>
            <person name="Binder M."/>
            <person name="Bloem J."/>
            <person name="Labutti K."/>
            <person name="Salamov A."/>
            <person name="Andreopoulos B."/>
            <person name="Baker S."/>
            <person name="Barry K."/>
            <person name="Bills G."/>
            <person name="Bluhm B."/>
            <person name="Cannon C."/>
            <person name="Castanera R."/>
            <person name="Culley D."/>
            <person name="Daum C."/>
            <person name="Ezra D."/>
            <person name="Gonzalez J."/>
            <person name="Henrissat B."/>
            <person name="Kuo A."/>
            <person name="Liang C."/>
            <person name="Lipzen A."/>
            <person name="Lutzoni F."/>
            <person name="Magnuson J."/>
            <person name="Mondo S."/>
            <person name="Nolan M."/>
            <person name="Ohm R."/>
            <person name="Pangilinan J."/>
            <person name="Park H.-J."/>
            <person name="Ramirez L."/>
            <person name="Alfaro M."/>
            <person name="Sun H."/>
            <person name="Tritt A."/>
            <person name="Yoshinaga Y."/>
            <person name="Zwiers L.-H."/>
            <person name="Turgeon B."/>
            <person name="Goodwin S."/>
            <person name="Spatafora J."/>
            <person name="Crous P."/>
            <person name="Grigoriev I."/>
        </authorList>
    </citation>
    <scope>NUCLEOTIDE SEQUENCE</scope>
    <source>
        <strain evidence="7">CBS 675.92</strain>
    </source>
</reference>
<evidence type="ECO:0000256" key="2">
    <source>
        <dbReference type="ARBA" id="ARBA00022692"/>
    </source>
</evidence>
<feature type="region of interest" description="Disordered" evidence="5">
    <location>
        <begin position="318"/>
        <end position="356"/>
    </location>
</feature>
<name>A0A6A5U694_9PLEO</name>